<name>A0A5E4VCR6_9BURK</name>
<dbReference type="NCBIfam" id="NF003816">
    <property type="entry name" value="PRK05406.1-5"/>
    <property type="match status" value="1"/>
</dbReference>
<dbReference type="PANTHER" id="PTHR30292">
    <property type="entry name" value="UNCHARACTERIZED PROTEIN YBGL-RELATED"/>
    <property type="match status" value="1"/>
</dbReference>
<dbReference type="InterPro" id="IPR005501">
    <property type="entry name" value="LamB/YcsF/PxpA-like"/>
</dbReference>
<keyword evidence="1" id="KW-0547">Nucleotide-binding</keyword>
<keyword evidence="3" id="KW-1185">Reference proteome</keyword>
<comment type="catalytic activity">
    <reaction evidence="1">
        <text>5-oxo-L-proline + ATP + 2 H2O = L-glutamate + ADP + phosphate + H(+)</text>
        <dbReference type="Rhea" id="RHEA:10348"/>
        <dbReference type="ChEBI" id="CHEBI:15377"/>
        <dbReference type="ChEBI" id="CHEBI:15378"/>
        <dbReference type="ChEBI" id="CHEBI:29985"/>
        <dbReference type="ChEBI" id="CHEBI:30616"/>
        <dbReference type="ChEBI" id="CHEBI:43474"/>
        <dbReference type="ChEBI" id="CHEBI:58402"/>
        <dbReference type="ChEBI" id="CHEBI:456216"/>
        <dbReference type="EC" id="3.5.2.9"/>
    </reaction>
</comment>
<comment type="similarity">
    <text evidence="1">Belongs to the LamB/PxpA family.</text>
</comment>
<reference evidence="2 3" key="1">
    <citation type="submission" date="2019-08" db="EMBL/GenBank/DDBJ databases">
        <authorList>
            <person name="Peeters C."/>
        </authorList>
    </citation>
    <scope>NUCLEOTIDE SEQUENCE [LARGE SCALE GENOMIC DNA]</scope>
    <source>
        <strain evidence="2 3">LMG 31115</strain>
    </source>
</reference>
<dbReference type="Pfam" id="PF03746">
    <property type="entry name" value="LamB_YcsF"/>
    <property type="match status" value="1"/>
</dbReference>
<dbReference type="HAMAP" id="MF_00691">
    <property type="entry name" value="PxpA"/>
    <property type="match status" value="1"/>
</dbReference>
<dbReference type="AlphaFoldDB" id="A0A5E4VCR6"/>
<comment type="subunit">
    <text evidence="1">Forms a complex composed of PxpA, PxpB and PxpC.</text>
</comment>
<dbReference type="Gene3D" id="3.20.20.370">
    <property type="entry name" value="Glycoside hydrolase/deacetylase"/>
    <property type="match status" value="1"/>
</dbReference>
<evidence type="ECO:0000256" key="1">
    <source>
        <dbReference type="HAMAP-Rule" id="MF_00691"/>
    </source>
</evidence>
<dbReference type="InterPro" id="IPR011330">
    <property type="entry name" value="Glyco_hydro/deAcase_b/a-brl"/>
</dbReference>
<evidence type="ECO:0000313" key="3">
    <source>
        <dbReference type="Proteomes" id="UP000333828"/>
    </source>
</evidence>
<organism evidence="2 3">
    <name type="scientific">Pandoraea iniqua</name>
    <dbReference type="NCBI Taxonomy" id="2508288"/>
    <lineage>
        <taxon>Bacteria</taxon>
        <taxon>Pseudomonadati</taxon>
        <taxon>Pseudomonadota</taxon>
        <taxon>Betaproteobacteria</taxon>
        <taxon>Burkholderiales</taxon>
        <taxon>Burkholderiaceae</taxon>
        <taxon>Pandoraea</taxon>
    </lineage>
</organism>
<dbReference type="EMBL" id="CABPSI010000003">
    <property type="protein sequence ID" value="VVE10012.1"/>
    <property type="molecule type" value="Genomic_DNA"/>
</dbReference>
<evidence type="ECO:0000313" key="2">
    <source>
        <dbReference type="EMBL" id="VVE10012.1"/>
    </source>
</evidence>
<gene>
    <name evidence="1" type="primary">pxpA</name>
    <name evidence="2" type="ORF">PIN31115_02567</name>
</gene>
<dbReference type="SUPFAM" id="SSF88713">
    <property type="entry name" value="Glycoside hydrolase/deacetylase"/>
    <property type="match status" value="1"/>
</dbReference>
<comment type="function">
    <text evidence="1">Catalyzes the cleavage of 5-oxoproline to form L-glutamate coupled to the hydrolysis of ATP to ADP and inorganic phosphate.</text>
</comment>
<dbReference type="CDD" id="cd10787">
    <property type="entry name" value="LamB_YcsF_like"/>
    <property type="match status" value="1"/>
</dbReference>
<dbReference type="GO" id="GO:0017168">
    <property type="term" value="F:5-oxoprolinase (ATP-hydrolyzing) activity"/>
    <property type="evidence" value="ECO:0007669"/>
    <property type="project" value="UniProtKB-UniRule"/>
</dbReference>
<dbReference type="Proteomes" id="UP000333828">
    <property type="component" value="Unassembled WGS sequence"/>
</dbReference>
<dbReference type="GO" id="GO:0005524">
    <property type="term" value="F:ATP binding"/>
    <property type="evidence" value="ECO:0007669"/>
    <property type="project" value="UniProtKB-UniRule"/>
</dbReference>
<dbReference type="PANTHER" id="PTHR30292:SF0">
    <property type="entry name" value="5-OXOPROLINASE SUBUNIT A"/>
    <property type="match status" value="1"/>
</dbReference>
<dbReference type="EC" id="3.5.2.9" evidence="1"/>
<proteinExistence type="inferred from homology"/>
<sequence length="255" mass="27190">MKTIDINSDMGEGFGSYTIGDDLEMLSIASTANMACGFHAGDPLIMATLCAAAKERNVAVGAHPGYPDLVGFGRRHMDMSAKELEAYFVYQIGAADAMAKAAGHRLTHVKAHGAMGHLVADDEDAAEIFINAIRKLNPELILSTMAATTLWRVGMQSDLRVISEIYADRAYTDDFKLKSRKLPGAVIHDPEQSAKHVLAMVTEGCIIAESGKRLNVAIDTVCVHGDSPNAIGMASAVRTALEGVGYKIAPYAATH</sequence>
<dbReference type="NCBIfam" id="NF003814">
    <property type="entry name" value="PRK05406.1-3"/>
    <property type="match status" value="1"/>
</dbReference>
<keyword evidence="1" id="KW-0378">Hydrolase</keyword>
<keyword evidence="1" id="KW-0067">ATP-binding</keyword>
<dbReference type="GO" id="GO:0005975">
    <property type="term" value="P:carbohydrate metabolic process"/>
    <property type="evidence" value="ECO:0007669"/>
    <property type="project" value="InterPro"/>
</dbReference>
<protein>
    <recommendedName>
        <fullName evidence="1">5-oxoprolinase subunit A</fullName>
        <shortName evidence="1">5-OPase subunit A</shortName>
        <ecNumber evidence="1">3.5.2.9</ecNumber>
    </recommendedName>
    <alternativeName>
        <fullName evidence="1">5-oxoprolinase (ATP-hydrolyzing) subunit A</fullName>
    </alternativeName>
</protein>
<accession>A0A5E4VCR6</accession>
<dbReference type="RefSeq" id="WP_150684391.1">
    <property type="nucleotide sequence ID" value="NZ_CABPSI010000003.1"/>
</dbReference>